<accession>A0ABR7MS04</accession>
<dbReference type="Pfam" id="PF00528">
    <property type="entry name" value="BPD_transp_1"/>
    <property type="match status" value="1"/>
</dbReference>
<feature type="transmembrane region" description="Helical" evidence="8">
    <location>
        <begin position="72"/>
        <end position="96"/>
    </location>
</feature>
<evidence type="ECO:0000256" key="8">
    <source>
        <dbReference type="RuleBase" id="RU363032"/>
    </source>
</evidence>
<dbReference type="Gene3D" id="1.10.3720.10">
    <property type="entry name" value="MetI-like"/>
    <property type="match status" value="1"/>
</dbReference>
<evidence type="ECO:0000256" key="6">
    <source>
        <dbReference type="ARBA" id="ARBA00022989"/>
    </source>
</evidence>
<feature type="transmembrane region" description="Helical" evidence="8">
    <location>
        <begin position="20"/>
        <end position="38"/>
    </location>
</feature>
<dbReference type="InterPro" id="IPR035906">
    <property type="entry name" value="MetI-like_sf"/>
</dbReference>
<keyword evidence="11" id="KW-1185">Reference proteome</keyword>
<dbReference type="EMBL" id="JACRSW010000009">
    <property type="protein sequence ID" value="MBC8556585.1"/>
    <property type="molecule type" value="Genomic_DNA"/>
</dbReference>
<keyword evidence="4" id="KW-1003">Cell membrane</keyword>
<feature type="transmembrane region" description="Helical" evidence="8">
    <location>
        <begin position="184"/>
        <end position="205"/>
    </location>
</feature>
<feature type="transmembrane region" description="Helical" evidence="8">
    <location>
        <begin position="238"/>
        <end position="258"/>
    </location>
</feature>
<evidence type="ECO:0000256" key="2">
    <source>
        <dbReference type="ARBA" id="ARBA00007069"/>
    </source>
</evidence>
<protein>
    <submittedName>
        <fullName evidence="10">ABC transporter permease</fullName>
    </submittedName>
</protein>
<evidence type="ECO:0000256" key="7">
    <source>
        <dbReference type="ARBA" id="ARBA00023136"/>
    </source>
</evidence>
<dbReference type="Proteomes" id="UP000637513">
    <property type="component" value="Unassembled WGS sequence"/>
</dbReference>
<feature type="transmembrane region" description="Helical" evidence="8">
    <location>
        <begin position="108"/>
        <end position="128"/>
    </location>
</feature>
<dbReference type="RefSeq" id="WP_022142143.1">
    <property type="nucleotide sequence ID" value="NZ_JACRSW010000009.1"/>
</dbReference>
<evidence type="ECO:0000256" key="4">
    <source>
        <dbReference type="ARBA" id="ARBA00022475"/>
    </source>
</evidence>
<feature type="transmembrane region" description="Helical" evidence="8">
    <location>
        <begin position="134"/>
        <end position="153"/>
    </location>
</feature>
<evidence type="ECO:0000256" key="5">
    <source>
        <dbReference type="ARBA" id="ARBA00022692"/>
    </source>
</evidence>
<evidence type="ECO:0000256" key="1">
    <source>
        <dbReference type="ARBA" id="ARBA00004651"/>
    </source>
</evidence>
<dbReference type="SUPFAM" id="SSF161098">
    <property type="entry name" value="MetI-like"/>
    <property type="match status" value="1"/>
</dbReference>
<evidence type="ECO:0000313" key="11">
    <source>
        <dbReference type="Proteomes" id="UP000637513"/>
    </source>
</evidence>
<comment type="similarity">
    <text evidence="2">Belongs to the binding-protein-dependent transport system permease family. CysTW subfamily.</text>
</comment>
<name>A0ABR7MS04_9FIRM</name>
<dbReference type="InterPro" id="IPR051789">
    <property type="entry name" value="Bact_Polyamine_Transport"/>
</dbReference>
<dbReference type="PANTHER" id="PTHR43848:SF2">
    <property type="entry name" value="PUTRESCINE TRANSPORT SYSTEM PERMEASE PROTEIN POTI"/>
    <property type="match status" value="1"/>
</dbReference>
<dbReference type="CDD" id="cd06261">
    <property type="entry name" value="TM_PBP2"/>
    <property type="match status" value="1"/>
</dbReference>
<feature type="domain" description="ABC transmembrane type-1" evidence="9">
    <location>
        <begin position="68"/>
        <end position="256"/>
    </location>
</feature>
<keyword evidence="5 8" id="KW-0812">Transmembrane</keyword>
<evidence type="ECO:0000259" key="9">
    <source>
        <dbReference type="PROSITE" id="PS50928"/>
    </source>
</evidence>
<organism evidence="10 11">
    <name type="scientific">Jutongia hominis</name>
    <dbReference type="NCBI Taxonomy" id="2763664"/>
    <lineage>
        <taxon>Bacteria</taxon>
        <taxon>Bacillati</taxon>
        <taxon>Bacillota</taxon>
        <taxon>Clostridia</taxon>
        <taxon>Lachnospirales</taxon>
        <taxon>Lachnospiraceae</taxon>
        <taxon>Jutongia</taxon>
    </lineage>
</organism>
<gene>
    <name evidence="10" type="ORF">H8700_02520</name>
</gene>
<dbReference type="PANTHER" id="PTHR43848">
    <property type="entry name" value="PUTRESCINE TRANSPORT SYSTEM PERMEASE PROTEIN POTI"/>
    <property type="match status" value="1"/>
</dbReference>
<keyword evidence="3 8" id="KW-0813">Transport</keyword>
<sequence>MDKRKLKKKTLSVISKLYVILIFLFFYAPVVVMVVFSFNDSRANVVWQGFTTKWYTKLFQDTELWMVFGKTLFIAVVTTLLGVVVGTMGAVGFMNAKFKGKKLITNSIYFPIVIPEIVLAIATLLVFTQGGIDLSMGTIIIGNTTLVLPYVYITIKARLVGMDPSIEEASLDLGANRFYTFMHVTLPAIVPGVMSGAFMAFSLALDDLIITSFLANAETATLPMKVYSMIKKGVSPEINALTTIIFGVSMVAMLAYLIKELVNMITIRRKKARSI</sequence>
<proteinExistence type="inferred from homology"/>
<dbReference type="InterPro" id="IPR000515">
    <property type="entry name" value="MetI-like"/>
</dbReference>
<keyword evidence="6 8" id="KW-1133">Transmembrane helix</keyword>
<evidence type="ECO:0000313" key="10">
    <source>
        <dbReference type="EMBL" id="MBC8556585.1"/>
    </source>
</evidence>
<evidence type="ECO:0000256" key="3">
    <source>
        <dbReference type="ARBA" id="ARBA00022448"/>
    </source>
</evidence>
<reference evidence="10 11" key="1">
    <citation type="submission" date="2020-08" db="EMBL/GenBank/DDBJ databases">
        <title>Genome public.</title>
        <authorList>
            <person name="Liu C."/>
            <person name="Sun Q."/>
        </authorList>
    </citation>
    <scope>NUCLEOTIDE SEQUENCE [LARGE SCALE GENOMIC DNA]</scope>
    <source>
        <strain evidence="10 11">BX3</strain>
    </source>
</reference>
<comment type="subcellular location">
    <subcellularLocation>
        <location evidence="1 8">Cell membrane</location>
        <topology evidence="1 8">Multi-pass membrane protein</topology>
    </subcellularLocation>
</comment>
<comment type="caution">
    <text evidence="10">The sequence shown here is derived from an EMBL/GenBank/DDBJ whole genome shotgun (WGS) entry which is preliminary data.</text>
</comment>
<keyword evidence="7 8" id="KW-0472">Membrane</keyword>
<dbReference type="PROSITE" id="PS50928">
    <property type="entry name" value="ABC_TM1"/>
    <property type="match status" value="1"/>
</dbReference>